<dbReference type="GO" id="GO:0016887">
    <property type="term" value="F:ATP hydrolysis activity"/>
    <property type="evidence" value="ECO:0007669"/>
    <property type="project" value="InterPro"/>
</dbReference>
<dbReference type="Pfam" id="PF00005">
    <property type="entry name" value="ABC_tran"/>
    <property type="match status" value="1"/>
</dbReference>
<evidence type="ECO:0000256" key="3">
    <source>
        <dbReference type="ARBA" id="ARBA00022840"/>
    </source>
</evidence>
<evidence type="ECO:0000256" key="5">
    <source>
        <dbReference type="ARBA" id="ARBA00023455"/>
    </source>
</evidence>
<dbReference type="PROSITE" id="PS50893">
    <property type="entry name" value="ABC_TRANSPORTER_2"/>
    <property type="match status" value="1"/>
</dbReference>
<dbReference type="Proteomes" id="UP000594681">
    <property type="component" value="Chromosome"/>
</dbReference>
<dbReference type="Gene3D" id="3.40.50.300">
    <property type="entry name" value="P-loop containing nucleotide triphosphate hydrolases"/>
    <property type="match status" value="1"/>
</dbReference>
<dbReference type="SMART" id="SM00382">
    <property type="entry name" value="AAA"/>
    <property type="match status" value="1"/>
</dbReference>
<evidence type="ECO:0000313" key="8">
    <source>
        <dbReference type="EMBL" id="QPK79364.1"/>
    </source>
</evidence>
<dbReference type="PANTHER" id="PTHR24221">
    <property type="entry name" value="ATP-BINDING CASSETTE SUB-FAMILY B"/>
    <property type="match status" value="1"/>
</dbReference>
<feature type="transmembrane region" description="Helical" evidence="6">
    <location>
        <begin position="262"/>
        <end position="285"/>
    </location>
</feature>
<evidence type="ECO:0000313" key="9">
    <source>
        <dbReference type="Proteomes" id="UP000594681"/>
    </source>
</evidence>
<keyword evidence="6" id="KW-0472">Membrane</keyword>
<evidence type="ECO:0000256" key="4">
    <source>
        <dbReference type="ARBA" id="ARBA00022967"/>
    </source>
</evidence>
<keyword evidence="3 8" id="KW-0067">ATP-binding</keyword>
<name>A0A7T0KF32_9CORY</name>
<protein>
    <submittedName>
        <fullName evidence="8">ATP-binding cassette domain-containing protein</fullName>
    </submittedName>
</protein>
<dbReference type="InterPro" id="IPR039421">
    <property type="entry name" value="Type_1_exporter"/>
</dbReference>
<dbReference type="InterPro" id="IPR027417">
    <property type="entry name" value="P-loop_NTPase"/>
</dbReference>
<keyword evidence="6" id="KW-0812">Transmembrane</keyword>
<evidence type="ECO:0000259" key="7">
    <source>
        <dbReference type="PROSITE" id="PS50893"/>
    </source>
</evidence>
<reference evidence="8 9" key="1">
    <citation type="submission" date="2020-11" db="EMBL/GenBank/DDBJ databases">
        <title>Corynebacterium sp. ZJ-599.</title>
        <authorList>
            <person name="Zhou J."/>
        </authorList>
    </citation>
    <scope>NUCLEOTIDE SEQUENCE [LARGE SCALE GENOMIC DNA]</scope>
    <source>
        <strain evidence="8 9">ZJ-599</strain>
    </source>
</reference>
<keyword evidence="2" id="KW-0547">Nucleotide-binding</keyword>
<keyword evidence="1" id="KW-0997">Cell inner membrane</keyword>
<evidence type="ECO:0000256" key="1">
    <source>
        <dbReference type="ARBA" id="ARBA00022519"/>
    </source>
</evidence>
<dbReference type="InterPro" id="IPR003439">
    <property type="entry name" value="ABC_transporter-like_ATP-bd"/>
</dbReference>
<dbReference type="SUPFAM" id="SSF52540">
    <property type="entry name" value="P-loop containing nucleoside triphosphate hydrolases"/>
    <property type="match status" value="1"/>
</dbReference>
<comment type="similarity">
    <text evidence="5">Belongs to the ABC transporter superfamily. Siderophore-Fe(3+) uptake transporter (SIUT) (TC 3.A.1.21) family.</text>
</comment>
<keyword evidence="1" id="KW-1003">Cell membrane</keyword>
<dbReference type="GO" id="GO:0005524">
    <property type="term" value="F:ATP binding"/>
    <property type="evidence" value="ECO:0007669"/>
    <property type="project" value="UniProtKB-KW"/>
</dbReference>
<dbReference type="PANTHER" id="PTHR24221:SF654">
    <property type="entry name" value="ATP-BINDING CASSETTE SUB-FAMILY B MEMBER 6"/>
    <property type="match status" value="1"/>
</dbReference>
<evidence type="ECO:0000256" key="2">
    <source>
        <dbReference type="ARBA" id="ARBA00022741"/>
    </source>
</evidence>
<dbReference type="GO" id="GO:0034040">
    <property type="term" value="F:ATPase-coupled lipid transmembrane transporter activity"/>
    <property type="evidence" value="ECO:0007669"/>
    <property type="project" value="TreeGrafter"/>
</dbReference>
<dbReference type="AlphaFoldDB" id="A0A7T0KF32"/>
<feature type="domain" description="ABC transporter" evidence="7">
    <location>
        <begin position="338"/>
        <end position="564"/>
    </location>
</feature>
<keyword evidence="9" id="KW-1185">Reference proteome</keyword>
<evidence type="ECO:0000256" key="6">
    <source>
        <dbReference type="SAM" id="Phobius"/>
    </source>
</evidence>
<proteinExistence type="inferred from homology"/>
<keyword evidence="6" id="KW-1133">Transmembrane helix</keyword>
<feature type="transmembrane region" description="Helical" evidence="6">
    <location>
        <begin position="52"/>
        <end position="73"/>
    </location>
</feature>
<keyword evidence="4" id="KW-1278">Translocase</keyword>
<feature type="transmembrane region" description="Helical" evidence="6">
    <location>
        <begin position="135"/>
        <end position="158"/>
    </location>
</feature>
<dbReference type="KEGG" id="cliz:G7Y31_01175"/>
<gene>
    <name evidence="8" type="ORF">G7Y31_01175</name>
</gene>
<dbReference type="RefSeq" id="WP_165011017.1">
    <property type="nucleotide sequence ID" value="NZ_CP064954.1"/>
</dbReference>
<dbReference type="EMBL" id="CP064954">
    <property type="protein sequence ID" value="QPK79364.1"/>
    <property type="molecule type" value="Genomic_DNA"/>
</dbReference>
<feature type="transmembrane region" description="Helical" evidence="6">
    <location>
        <begin position="237"/>
        <end position="256"/>
    </location>
</feature>
<organism evidence="8 9">
    <name type="scientific">Corynebacterium lizhenjunii</name>
    <dbReference type="NCBI Taxonomy" id="2709394"/>
    <lineage>
        <taxon>Bacteria</taxon>
        <taxon>Bacillati</taxon>
        <taxon>Actinomycetota</taxon>
        <taxon>Actinomycetes</taxon>
        <taxon>Mycobacteriales</taxon>
        <taxon>Corynebacteriaceae</taxon>
        <taxon>Corynebacterium</taxon>
    </lineage>
</organism>
<dbReference type="InterPro" id="IPR003593">
    <property type="entry name" value="AAA+_ATPase"/>
</dbReference>
<feature type="transmembrane region" description="Helical" evidence="6">
    <location>
        <begin position="16"/>
        <end position="40"/>
    </location>
</feature>
<accession>A0A7T0KF32</accession>
<sequence>MDTLIGFTSIQRAWRIAPLLTSLALVGTVAAKAAQFYLLYSVSQLAAQAAQGAVEFSAAFLTLLPVLVAVPLIDAAADHLIYRLQGRLHAWLQPAALARDLAHPHGQLASQTQSWVGQEGISLVFYVFQQRLSGAVSVLLLCQWNLLLGLAVGAATWYSGAMTSKYQAVMHQDLAGTTDQPAQRAQFYWHTLTGAEFAEESRLFQLGSLLRERFTAATALKLDTAATRTRRLGAQTLKASAPFFLVFFLYIVWTVRQPGTDYAAFLGTIVVAAPGLAGLGTLGSVQLHAIEFESMLRQLAFAQSPAACVADAPAETPGGTAASSPVHNASGTNTPPLVTFTDVSFSYRDSLVLDRLNLDIARGEKVAIVGENGAGKSTLIKLLTGELTPTTGAVQLDNGNPRHKAAGSGGIGLVAQDFMRPPLTATESIYLGREHLHPNHRAITQALGIGSLIAEHDADGEYSRGQWQKLAIARALVTAPAPWGRLLILDEPTSALDIYAEKALYGQVLHQADPTDTLIVITHRLFSITNVDRIIVLANGEVVEQGTHSQLLALGGTYSQMYRTQRRLYSLDAD</sequence>